<sequence length="145" mass="15922">MKQFNKSYSSKPLVLSVTSLKLTQYCWTVVDWWRWWSSPVGAVFVDLLLTPSVFSVSTGHPARQNMTVSASSLAAAIDGCGGRQCIAAGTQVSSPSPDRSSIFPWNSSDDSSKIASKLRMLHEPFLRAWVGTDVDYDLNSLCQSL</sequence>
<protein>
    <submittedName>
        <fullName evidence="1">Uncharacterized protein</fullName>
    </submittedName>
</protein>
<accession>A0ACB7ZFH0</accession>
<evidence type="ECO:0000313" key="2">
    <source>
        <dbReference type="Proteomes" id="UP000828048"/>
    </source>
</evidence>
<proteinExistence type="predicted"/>
<evidence type="ECO:0000313" key="1">
    <source>
        <dbReference type="EMBL" id="KAH7864506.1"/>
    </source>
</evidence>
<reference evidence="1 2" key="1">
    <citation type="journal article" date="2021" name="Hortic Res">
        <title>High-quality reference genome and annotation aids understanding of berry development for evergreen blueberry (Vaccinium darrowii).</title>
        <authorList>
            <person name="Yu J."/>
            <person name="Hulse-Kemp A.M."/>
            <person name="Babiker E."/>
            <person name="Staton M."/>
        </authorList>
    </citation>
    <scope>NUCLEOTIDE SEQUENCE [LARGE SCALE GENOMIC DNA]</scope>
    <source>
        <strain evidence="2">cv. NJ 8807/NJ 8810</strain>
        <tissue evidence="1">Young leaf</tissue>
    </source>
</reference>
<dbReference type="EMBL" id="CM037162">
    <property type="protein sequence ID" value="KAH7864506.1"/>
    <property type="molecule type" value="Genomic_DNA"/>
</dbReference>
<name>A0ACB7ZFH0_9ERIC</name>
<gene>
    <name evidence="1" type="ORF">Vadar_030271</name>
</gene>
<comment type="caution">
    <text evidence="1">The sequence shown here is derived from an EMBL/GenBank/DDBJ whole genome shotgun (WGS) entry which is preliminary data.</text>
</comment>
<organism evidence="1 2">
    <name type="scientific">Vaccinium darrowii</name>
    <dbReference type="NCBI Taxonomy" id="229202"/>
    <lineage>
        <taxon>Eukaryota</taxon>
        <taxon>Viridiplantae</taxon>
        <taxon>Streptophyta</taxon>
        <taxon>Embryophyta</taxon>
        <taxon>Tracheophyta</taxon>
        <taxon>Spermatophyta</taxon>
        <taxon>Magnoliopsida</taxon>
        <taxon>eudicotyledons</taxon>
        <taxon>Gunneridae</taxon>
        <taxon>Pentapetalae</taxon>
        <taxon>asterids</taxon>
        <taxon>Ericales</taxon>
        <taxon>Ericaceae</taxon>
        <taxon>Vaccinioideae</taxon>
        <taxon>Vaccinieae</taxon>
        <taxon>Vaccinium</taxon>
    </lineage>
</organism>
<keyword evidence="2" id="KW-1185">Reference proteome</keyword>
<dbReference type="Proteomes" id="UP000828048">
    <property type="component" value="Chromosome 12"/>
</dbReference>